<evidence type="ECO:0000313" key="5">
    <source>
        <dbReference type="Proteomes" id="UP001583186"/>
    </source>
</evidence>
<dbReference type="PANTHER" id="PTHR47657:SF14">
    <property type="entry name" value="ZN(2)-C6 FUNGAL-TYPE DOMAIN-CONTAINING PROTEIN"/>
    <property type="match status" value="1"/>
</dbReference>
<keyword evidence="1" id="KW-0539">Nucleus</keyword>
<protein>
    <recommendedName>
        <fullName evidence="3">Zn(2)-C6 fungal-type domain-containing protein</fullName>
    </recommendedName>
</protein>
<dbReference type="Pfam" id="PF00172">
    <property type="entry name" value="Zn_clus"/>
    <property type="match status" value="1"/>
</dbReference>
<dbReference type="Pfam" id="PF11951">
    <property type="entry name" value="Fungal_trans_2"/>
    <property type="match status" value="1"/>
</dbReference>
<dbReference type="InterPro" id="IPR052400">
    <property type="entry name" value="Zn2-C6_fungal_TF"/>
</dbReference>
<comment type="caution">
    <text evidence="4">The sequence shown here is derived from an EMBL/GenBank/DDBJ whole genome shotgun (WGS) entry which is preliminary data.</text>
</comment>
<dbReference type="PROSITE" id="PS00463">
    <property type="entry name" value="ZN2_CY6_FUNGAL_1"/>
    <property type="match status" value="1"/>
</dbReference>
<dbReference type="PROSITE" id="PS50048">
    <property type="entry name" value="ZN2_CY6_FUNGAL_2"/>
    <property type="match status" value="1"/>
</dbReference>
<feature type="region of interest" description="Disordered" evidence="2">
    <location>
        <begin position="64"/>
        <end position="129"/>
    </location>
</feature>
<evidence type="ECO:0000313" key="4">
    <source>
        <dbReference type="EMBL" id="KAL1892339.1"/>
    </source>
</evidence>
<dbReference type="SUPFAM" id="SSF57701">
    <property type="entry name" value="Zn2/Cys6 DNA-binding domain"/>
    <property type="match status" value="1"/>
</dbReference>
<feature type="compositionally biased region" description="Basic residues" evidence="2">
    <location>
        <begin position="107"/>
        <end position="121"/>
    </location>
</feature>
<organism evidence="4 5">
    <name type="scientific">Sporothrix stenoceras</name>
    <dbReference type="NCBI Taxonomy" id="5173"/>
    <lineage>
        <taxon>Eukaryota</taxon>
        <taxon>Fungi</taxon>
        <taxon>Dikarya</taxon>
        <taxon>Ascomycota</taxon>
        <taxon>Pezizomycotina</taxon>
        <taxon>Sordariomycetes</taxon>
        <taxon>Sordariomycetidae</taxon>
        <taxon>Ophiostomatales</taxon>
        <taxon>Ophiostomataceae</taxon>
        <taxon>Sporothrix</taxon>
    </lineage>
</organism>
<dbReference type="InterPro" id="IPR001138">
    <property type="entry name" value="Zn2Cys6_DnaBD"/>
</dbReference>
<dbReference type="EMBL" id="JAWCUI010000045">
    <property type="protein sequence ID" value="KAL1892339.1"/>
    <property type="molecule type" value="Genomic_DNA"/>
</dbReference>
<dbReference type="InterPro" id="IPR036864">
    <property type="entry name" value="Zn2-C6_fun-type_DNA-bd_sf"/>
</dbReference>
<dbReference type="Proteomes" id="UP001583186">
    <property type="component" value="Unassembled WGS sequence"/>
</dbReference>
<evidence type="ECO:0000256" key="2">
    <source>
        <dbReference type="SAM" id="MobiDB-lite"/>
    </source>
</evidence>
<feature type="domain" description="Zn(2)-C6 fungal-type" evidence="3">
    <location>
        <begin position="20"/>
        <end position="50"/>
    </location>
</feature>
<feature type="compositionally biased region" description="Polar residues" evidence="2">
    <location>
        <begin position="76"/>
        <end position="100"/>
    </location>
</feature>
<evidence type="ECO:0000259" key="3">
    <source>
        <dbReference type="PROSITE" id="PS50048"/>
    </source>
</evidence>
<name>A0ABR3YYD9_9PEZI</name>
<dbReference type="PANTHER" id="PTHR47657">
    <property type="entry name" value="STEROL REGULATORY ELEMENT-BINDING PROTEIN ECM22"/>
    <property type="match status" value="1"/>
</dbReference>
<dbReference type="CDD" id="cd00067">
    <property type="entry name" value="GAL4"/>
    <property type="match status" value="1"/>
</dbReference>
<feature type="region of interest" description="Disordered" evidence="2">
    <location>
        <begin position="142"/>
        <end position="161"/>
    </location>
</feature>
<dbReference type="InterPro" id="IPR021858">
    <property type="entry name" value="Fun_TF"/>
</dbReference>
<proteinExistence type="predicted"/>
<sequence length="527" mass="58160">MEGPASRRAAKVGHRKSRNGCTKCKTRRVKCDEVRPICSNCSRLGLECAWPTAEAPAYNHATNAHLPSPSAKSHPASLQTAGSSSSQLSPAQTPTPTMSNALPFPHPHPHPSAHAHTHTHPYTHPFHSPASGHVSLSDFSAASTDFGESSSGNSQSPGDHDAQRFSAMLQAWSNNVEQEAAAAAASSGSSTTQSAVATEAEDDCLLPESRARRLLEHRLMQNYLYNLGVPFPVSPSQDWNDLWTKTVPPMALRYDNILYAIMSHSATHLLRKEPRNHSLFRARQAYLVAAMRVQRRMVDTLTLDSADAVCLASLIMLVQSFAMLDERIIDTYTPPMDWLRLGKGAGAVIWTSVEAILKTGEESKSVMLTIANSQPRMGFDESYFDASNRESLNAILAQDLTSGDDWDDPETRDAYEKTLSYVGSLQLSMRRGEPIYVLCRRVQGFTMVMPPRFVDFVDERRPRALVVLAHFFAAVSKITKIFGGVWWLGGEDGRESIATREVRGIRSIMPQEWMAHMIWPMEAAGLS</sequence>
<reference evidence="4 5" key="1">
    <citation type="journal article" date="2024" name="IMA Fungus">
        <title>IMA Genome - F19 : A genome assembly and annotation guide to empower mycologists, including annotated draft genome sequences of Ceratocystis pirilliformis, Diaporthe australafricana, Fusarium ophioides, Paecilomyces lecythidis, and Sporothrix stenoceras.</title>
        <authorList>
            <person name="Aylward J."/>
            <person name="Wilson A.M."/>
            <person name="Visagie C.M."/>
            <person name="Spraker J."/>
            <person name="Barnes I."/>
            <person name="Buitendag C."/>
            <person name="Ceriani C."/>
            <person name="Del Mar Angel L."/>
            <person name="du Plessis D."/>
            <person name="Fuchs T."/>
            <person name="Gasser K."/>
            <person name="Kramer D."/>
            <person name="Li W."/>
            <person name="Munsamy K."/>
            <person name="Piso A."/>
            <person name="Price J.L."/>
            <person name="Sonnekus B."/>
            <person name="Thomas C."/>
            <person name="van der Nest A."/>
            <person name="van Dijk A."/>
            <person name="van Heerden A."/>
            <person name="van Vuuren N."/>
            <person name="Yilmaz N."/>
            <person name="Duong T.A."/>
            <person name="van der Merwe N.A."/>
            <person name="Wingfield M.J."/>
            <person name="Wingfield B.D."/>
        </authorList>
    </citation>
    <scope>NUCLEOTIDE SEQUENCE [LARGE SCALE GENOMIC DNA]</scope>
    <source>
        <strain evidence="4 5">CMW 5346</strain>
    </source>
</reference>
<keyword evidence="5" id="KW-1185">Reference proteome</keyword>
<dbReference type="Gene3D" id="4.10.240.10">
    <property type="entry name" value="Zn(2)-C6 fungal-type DNA-binding domain"/>
    <property type="match status" value="1"/>
</dbReference>
<dbReference type="SMART" id="SM00066">
    <property type="entry name" value="GAL4"/>
    <property type="match status" value="1"/>
</dbReference>
<feature type="compositionally biased region" description="Polar residues" evidence="2">
    <location>
        <begin position="142"/>
        <end position="157"/>
    </location>
</feature>
<accession>A0ABR3YYD9</accession>
<evidence type="ECO:0000256" key="1">
    <source>
        <dbReference type="ARBA" id="ARBA00023242"/>
    </source>
</evidence>
<gene>
    <name evidence="4" type="ORF">Sste5346_007077</name>
</gene>